<dbReference type="AlphaFoldDB" id="A0A9D4Q805"/>
<name>A0A9D4Q805_RHISA</name>
<dbReference type="EMBL" id="JABSTV010001248">
    <property type="protein sequence ID" value="KAH7968472.1"/>
    <property type="molecule type" value="Genomic_DNA"/>
</dbReference>
<comment type="caution">
    <text evidence="1">The sequence shown here is derived from an EMBL/GenBank/DDBJ whole genome shotgun (WGS) entry which is preliminary data.</text>
</comment>
<gene>
    <name evidence="1" type="ORF">HPB52_008550</name>
</gene>
<keyword evidence="2" id="KW-1185">Reference proteome</keyword>
<reference evidence="1" key="1">
    <citation type="journal article" date="2020" name="Cell">
        <title>Large-Scale Comparative Analyses of Tick Genomes Elucidate Their Genetic Diversity and Vector Capacities.</title>
        <authorList>
            <consortium name="Tick Genome and Microbiome Consortium (TIGMIC)"/>
            <person name="Jia N."/>
            <person name="Wang J."/>
            <person name="Shi W."/>
            <person name="Du L."/>
            <person name="Sun Y."/>
            <person name="Zhan W."/>
            <person name="Jiang J.F."/>
            <person name="Wang Q."/>
            <person name="Zhang B."/>
            <person name="Ji P."/>
            <person name="Bell-Sakyi L."/>
            <person name="Cui X.M."/>
            <person name="Yuan T.T."/>
            <person name="Jiang B.G."/>
            <person name="Yang W.F."/>
            <person name="Lam T.T."/>
            <person name="Chang Q.C."/>
            <person name="Ding S.J."/>
            <person name="Wang X.J."/>
            <person name="Zhu J.G."/>
            <person name="Ruan X.D."/>
            <person name="Zhao L."/>
            <person name="Wei J.T."/>
            <person name="Ye R.Z."/>
            <person name="Que T.C."/>
            <person name="Du C.H."/>
            <person name="Zhou Y.H."/>
            <person name="Cheng J.X."/>
            <person name="Dai P.F."/>
            <person name="Guo W.B."/>
            <person name="Han X.H."/>
            <person name="Huang E.J."/>
            <person name="Li L.F."/>
            <person name="Wei W."/>
            <person name="Gao Y.C."/>
            <person name="Liu J.Z."/>
            <person name="Shao H.Z."/>
            <person name="Wang X."/>
            <person name="Wang C.C."/>
            <person name="Yang T.C."/>
            <person name="Huo Q.B."/>
            <person name="Li W."/>
            <person name="Chen H.Y."/>
            <person name="Chen S.E."/>
            <person name="Zhou L.G."/>
            <person name="Ni X.B."/>
            <person name="Tian J.H."/>
            <person name="Sheng Y."/>
            <person name="Liu T."/>
            <person name="Pan Y.S."/>
            <person name="Xia L.Y."/>
            <person name="Li J."/>
            <person name="Zhao F."/>
            <person name="Cao W.C."/>
        </authorList>
    </citation>
    <scope>NUCLEOTIDE SEQUENCE</scope>
    <source>
        <strain evidence="1">Rsan-2018</strain>
    </source>
</reference>
<evidence type="ECO:0000313" key="2">
    <source>
        <dbReference type="Proteomes" id="UP000821837"/>
    </source>
</evidence>
<dbReference type="InterPro" id="IPR032675">
    <property type="entry name" value="LRR_dom_sf"/>
</dbReference>
<sequence length="352" mass="39372">MEEQATKHLLKCLTESRIFKDLSLGSQVVPESCRGELSQYLMFSSSLTSLRLADNSEKTQIAVLEGILENEILEELSIFYRIWNPEQWIRFANILSSKQRLKVSIICDNKRDDLFRQVCRTLEDSGVDDKASCGLYLVNDNVDLLKCKVFSGLLLGFGTHEDVKATALHKMLDCSHLKSLIIDIRRVNVAVSSALAEYVQSTSVLRELRIDVGMTMADDVHFAGGAWWRLIVDSLSRNNSIKRLNISVFNMSDGDVESMVDAVSARRNIRKLTFGAWGRMTLNAFVNRLSVGIMGNHTLLGVVLQGRLDQQGQDASRKLFAIYEATRRNSGLLAAGAAFSKATDAHRYAPYV</sequence>
<protein>
    <submittedName>
        <fullName evidence="1">Uncharacterized protein</fullName>
    </submittedName>
</protein>
<proteinExistence type="predicted"/>
<organism evidence="1 2">
    <name type="scientific">Rhipicephalus sanguineus</name>
    <name type="common">Brown dog tick</name>
    <name type="synonym">Ixodes sanguineus</name>
    <dbReference type="NCBI Taxonomy" id="34632"/>
    <lineage>
        <taxon>Eukaryota</taxon>
        <taxon>Metazoa</taxon>
        <taxon>Ecdysozoa</taxon>
        <taxon>Arthropoda</taxon>
        <taxon>Chelicerata</taxon>
        <taxon>Arachnida</taxon>
        <taxon>Acari</taxon>
        <taxon>Parasitiformes</taxon>
        <taxon>Ixodida</taxon>
        <taxon>Ixodoidea</taxon>
        <taxon>Ixodidae</taxon>
        <taxon>Rhipicephalinae</taxon>
        <taxon>Rhipicephalus</taxon>
        <taxon>Rhipicephalus</taxon>
    </lineage>
</organism>
<evidence type="ECO:0000313" key="1">
    <source>
        <dbReference type="EMBL" id="KAH7968472.1"/>
    </source>
</evidence>
<accession>A0A9D4Q805</accession>
<dbReference type="Gene3D" id="3.80.10.10">
    <property type="entry name" value="Ribonuclease Inhibitor"/>
    <property type="match status" value="1"/>
</dbReference>
<dbReference type="SUPFAM" id="SSF52047">
    <property type="entry name" value="RNI-like"/>
    <property type="match status" value="1"/>
</dbReference>
<reference evidence="1" key="2">
    <citation type="submission" date="2021-09" db="EMBL/GenBank/DDBJ databases">
        <authorList>
            <person name="Jia N."/>
            <person name="Wang J."/>
            <person name="Shi W."/>
            <person name="Du L."/>
            <person name="Sun Y."/>
            <person name="Zhan W."/>
            <person name="Jiang J."/>
            <person name="Wang Q."/>
            <person name="Zhang B."/>
            <person name="Ji P."/>
            <person name="Sakyi L.B."/>
            <person name="Cui X."/>
            <person name="Yuan T."/>
            <person name="Jiang B."/>
            <person name="Yang W."/>
            <person name="Lam T.T.-Y."/>
            <person name="Chang Q."/>
            <person name="Ding S."/>
            <person name="Wang X."/>
            <person name="Zhu J."/>
            <person name="Ruan X."/>
            <person name="Zhao L."/>
            <person name="Wei J."/>
            <person name="Que T."/>
            <person name="Du C."/>
            <person name="Cheng J."/>
            <person name="Dai P."/>
            <person name="Han X."/>
            <person name="Huang E."/>
            <person name="Gao Y."/>
            <person name="Liu J."/>
            <person name="Shao H."/>
            <person name="Ye R."/>
            <person name="Li L."/>
            <person name="Wei W."/>
            <person name="Wang X."/>
            <person name="Wang C."/>
            <person name="Huo Q."/>
            <person name="Li W."/>
            <person name="Guo W."/>
            <person name="Chen H."/>
            <person name="Chen S."/>
            <person name="Zhou L."/>
            <person name="Zhou L."/>
            <person name="Ni X."/>
            <person name="Tian J."/>
            <person name="Zhou Y."/>
            <person name="Sheng Y."/>
            <person name="Liu T."/>
            <person name="Pan Y."/>
            <person name="Xia L."/>
            <person name="Li J."/>
            <person name="Zhao F."/>
            <person name="Cao W."/>
        </authorList>
    </citation>
    <scope>NUCLEOTIDE SEQUENCE</scope>
    <source>
        <strain evidence="1">Rsan-2018</strain>
        <tissue evidence="1">Larvae</tissue>
    </source>
</reference>
<dbReference type="Proteomes" id="UP000821837">
    <property type="component" value="Unassembled WGS sequence"/>
</dbReference>